<organism evidence="2 3">
    <name type="scientific">Micromonospora noduli</name>
    <dbReference type="NCBI Taxonomy" id="709876"/>
    <lineage>
        <taxon>Bacteria</taxon>
        <taxon>Bacillati</taxon>
        <taxon>Actinomycetota</taxon>
        <taxon>Actinomycetes</taxon>
        <taxon>Micromonosporales</taxon>
        <taxon>Micromonosporaceae</taxon>
        <taxon>Micromonospora</taxon>
    </lineage>
</organism>
<name>A0A328N6J4_9ACTN</name>
<dbReference type="EMBL" id="PYAA01000008">
    <property type="protein sequence ID" value="RAO04117.1"/>
    <property type="molecule type" value="Genomic_DNA"/>
</dbReference>
<sequence>MKPVGEVHVLGQSRVWPAIAIPGVILVVMIVVKVVFDLLNWTVLAFGAASIIVAATRLRNAVFADDLGLLVRDRSGLRRSYAWDEIERMGWDDAGMMWGSSLAVYPRGGPYDVPGPNASINVGRIWHPGRRRSVDPMPELLTRHGIKGLFDQ</sequence>
<comment type="caution">
    <text evidence="2">The sequence shown here is derived from an EMBL/GenBank/DDBJ whole genome shotgun (WGS) entry which is preliminary data.</text>
</comment>
<gene>
    <name evidence="2" type="ORF">LAH08_01464</name>
</gene>
<feature type="transmembrane region" description="Helical" evidence="1">
    <location>
        <begin position="38"/>
        <end position="56"/>
    </location>
</feature>
<dbReference type="Proteomes" id="UP000248966">
    <property type="component" value="Unassembled WGS sequence"/>
</dbReference>
<accession>A0A328N6J4</accession>
<keyword evidence="1" id="KW-0812">Transmembrane</keyword>
<proteinExistence type="predicted"/>
<keyword evidence="1" id="KW-1133">Transmembrane helix</keyword>
<feature type="transmembrane region" description="Helical" evidence="1">
    <location>
        <begin position="15"/>
        <end position="32"/>
    </location>
</feature>
<dbReference type="AlphaFoldDB" id="A0A328N6J4"/>
<evidence type="ECO:0000313" key="2">
    <source>
        <dbReference type="EMBL" id="RAO04117.1"/>
    </source>
</evidence>
<protein>
    <recommendedName>
        <fullName evidence="4">PH domain-containing protein</fullName>
    </recommendedName>
</protein>
<evidence type="ECO:0000256" key="1">
    <source>
        <dbReference type="SAM" id="Phobius"/>
    </source>
</evidence>
<evidence type="ECO:0000313" key="3">
    <source>
        <dbReference type="Proteomes" id="UP000248966"/>
    </source>
</evidence>
<reference evidence="2 3" key="1">
    <citation type="submission" date="2018-03" db="EMBL/GenBank/DDBJ databases">
        <title>Defining the species Micromonospora saelicesensis and Micromonospora noduli under the framework of genomics.</title>
        <authorList>
            <person name="Riesco R."/>
            <person name="Trujillo M.E."/>
        </authorList>
    </citation>
    <scope>NUCLEOTIDE SEQUENCE [LARGE SCALE GENOMIC DNA]</scope>
    <source>
        <strain evidence="2 3">LAH08</strain>
    </source>
</reference>
<evidence type="ECO:0008006" key="4">
    <source>
        <dbReference type="Google" id="ProtNLM"/>
    </source>
</evidence>
<keyword evidence="1" id="KW-0472">Membrane</keyword>